<evidence type="ECO:0000256" key="3">
    <source>
        <dbReference type="ARBA" id="ARBA00022741"/>
    </source>
</evidence>
<keyword evidence="6" id="KW-0472">Membrane</keyword>
<dbReference type="InterPro" id="IPR011009">
    <property type="entry name" value="Kinase-like_dom_sf"/>
</dbReference>
<evidence type="ECO:0000256" key="5">
    <source>
        <dbReference type="ARBA" id="ARBA00022840"/>
    </source>
</evidence>
<dbReference type="Proteomes" id="UP000807159">
    <property type="component" value="Chromosome 4"/>
</dbReference>
<keyword evidence="6" id="KW-0812">Transmembrane</keyword>
<accession>A0A8T2Z3Y9</accession>
<organism evidence="7 8">
    <name type="scientific">Populus deltoides</name>
    <name type="common">Eastern poplar</name>
    <name type="synonym">Eastern cottonwood</name>
    <dbReference type="NCBI Taxonomy" id="3696"/>
    <lineage>
        <taxon>Eukaryota</taxon>
        <taxon>Viridiplantae</taxon>
        <taxon>Streptophyta</taxon>
        <taxon>Embryophyta</taxon>
        <taxon>Tracheophyta</taxon>
        <taxon>Spermatophyta</taxon>
        <taxon>Magnoliopsida</taxon>
        <taxon>eudicotyledons</taxon>
        <taxon>Gunneridae</taxon>
        <taxon>Pentapetalae</taxon>
        <taxon>rosids</taxon>
        <taxon>fabids</taxon>
        <taxon>Malpighiales</taxon>
        <taxon>Salicaceae</taxon>
        <taxon>Saliceae</taxon>
        <taxon>Populus</taxon>
    </lineage>
</organism>
<feature type="transmembrane region" description="Helical" evidence="6">
    <location>
        <begin position="6"/>
        <end position="28"/>
    </location>
</feature>
<dbReference type="GO" id="GO:0004674">
    <property type="term" value="F:protein serine/threonine kinase activity"/>
    <property type="evidence" value="ECO:0007669"/>
    <property type="project" value="UniProtKB-KW"/>
</dbReference>
<sequence length="125" mass="14513">NEREIWIITISTVASTLLVVAILVSFFCHLPMKFRMRKCKKENTIEDGKFRVFDHPNHNDFQHQDFQRDGLNDRESVIMDLASINAATDNFSETNLLGQGGFGPVYKVNELQYLMFKLKLPYEVL</sequence>
<keyword evidence="4" id="KW-0418">Kinase</keyword>
<name>A0A8T2Z3Y9_POPDE</name>
<evidence type="ECO:0000313" key="7">
    <source>
        <dbReference type="EMBL" id="KAH8512065.1"/>
    </source>
</evidence>
<dbReference type="PANTHER" id="PTHR27002">
    <property type="entry name" value="RECEPTOR-LIKE SERINE/THREONINE-PROTEIN KINASE SD1-8"/>
    <property type="match status" value="1"/>
</dbReference>
<reference evidence="7" key="1">
    <citation type="journal article" date="2021" name="J. Hered.">
        <title>Genome Assembly of Salicaceae Populus deltoides (Eastern Cottonwood) I-69 Based on Nanopore Sequencing and Hi-C Technologies.</title>
        <authorList>
            <person name="Bai S."/>
            <person name="Wu H."/>
            <person name="Zhang J."/>
            <person name="Pan Z."/>
            <person name="Zhao W."/>
            <person name="Li Z."/>
            <person name="Tong C."/>
        </authorList>
    </citation>
    <scope>NUCLEOTIDE SEQUENCE</scope>
    <source>
        <tissue evidence="7">Leaf</tissue>
    </source>
</reference>
<dbReference type="EMBL" id="JACEGQ020000004">
    <property type="protein sequence ID" value="KAH8512065.1"/>
    <property type="molecule type" value="Genomic_DNA"/>
</dbReference>
<keyword evidence="5" id="KW-0067">ATP-binding</keyword>
<dbReference type="AlphaFoldDB" id="A0A8T2Z3Y9"/>
<evidence type="ECO:0008006" key="9">
    <source>
        <dbReference type="Google" id="ProtNLM"/>
    </source>
</evidence>
<keyword evidence="2" id="KW-0808">Transferase</keyword>
<proteinExistence type="predicted"/>
<dbReference type="GO" id="GO:0005886">
    <property type="term" value="C:plasma membrane"/>
    <property type="evidence" value="ECO:0007669"/>
    <property type="project" value="TreeGrafter"/>
</dbReference>
<evidence type="ECO:0000313" key="8">
    <source>
        <dbReference type="Proteomes" id="UP000807159"/>
    </source>
</evidence>
<dbReference type="SUPFAM" id="SSF56112">
    <property type="entry name" value="Protein kinase-like (PK-like)"/>
    <property type="match status" value="1"/>
</dbReference>
<keyword evidence="1" id="KW-0723">Serine/threonine-protein kinase</keyword>
<evidence type="ECO:0000256" key="4">
    <source>
        <dbReference type="ARBA" id="ARBA00022777"/>
    </source>
</evidence>
<protein>
    <recommendedName>
        <fullName evidence="9">Protein kinase domain-containing protein</fullName>
    </recommendedName>
</protein>
<keyword evidence="8" id="KW-1185">Reference proteome</keyword>
<dbReference type="Gene3D" id="3.30.200.20">
    <property type="entry name" value="Phosphorylase Kinase, domain 1"/>
    <property type="match status" value="1"/>
</dbReference>
<evidence type="ECO:0000256" key="6">
    <source>
        <dbReference type="SAM" id="Phobius"/>
    </source>
</evidence>
<keyword evidence="3" id="KW-0547">Nucleotide-binding</keyword>
<keyword evidence="6" id="KW-1133">Transmembrane helix</keyword>
<evidence type="ECO:0000256" key="2">
    <source>
        <dbReference type="ARBA" id="ARBA00022679"/>
    </source>
</evidence>
<gene>
    <name evidence="7" type="ORF">H0E87_009312</name>
</gene>
<dbReference type="GO" id="GO:0005524">
    <property type="term" value="F:ATP binding"/>
    <property type="evidence" value="ECO:0007669"/>
    <property type="project" value="UniProtKB-KW"/>
</dbReference>
<dbReference type="PANTHER" id="PTHR27002:SF679">
    <property type="entry name" value="CYSTEINE-RICH RECEPTOR-LIKE PROTEIN KINASE 10 ISOFORM X1"/>
    <property type="match status" value="1"/>
</dbReference>
<feature type="non-terminal residue" evidence="7">
    <location>
        <position position="125"/>
    </location>
</feature>
<evidence type="ECO:0000256" key="1">
    <source>
        <dbReference type="ARBA" id="ARBA00022527"/>
    </source>
</evidence>
<comment type="caution">
    <text evidence="7">The sequence shown here is derived from an EMBL/GenBank/DDBJ whole genome shotgun (WGS) entry which is preliminary data.</text>
</comment>